<gene>
    <name evidence="5" type="ORF">PoB_003082300</name>
</gene>
<organism evidence="5 6">
    <name type="scientific">Plakobranchus ocellatus</name>
    <dbReference type="NCBI Taxonomy" id="259542"/>
    <lineage>
        <taxon>Eukaryota</taxon>
        <taxon>Metazoa</taxon>
        <taxon>Spiralia</taxon>
        <taxon>Lophotrochozoa</taxon>
        <taxon>Mollusca</taxon>
        <taxon>Gastropoda</taxon>
        <taxon>Heterobranchia</taxon>
        <taxon>Euthyneura</taxon>
        <taxon>Panpulmonata</taxon>
        <taxon>Sacoglossa</taxon>
        <taxon>Placobranchoidea</taxon>
        <taxon>Plakobranchidae</taxon>
        <taxon>Plakobranchus</taxon>
    </lineage>
</organism>
<keyword evidence="3" id="KW-0378">Hydrolase</keyword>
<evidence type="ECO:0000259" key="4">
    <source>
        <dbReference type="PROSITE" id="PS51858"/>
    </source>
</evidence>
<comment type="caution">
    <text evidence="5">The sequence shown here is derived from an EMBL/GenBank/DDBJ whole genome shotgun (WGS) entry which is preliminary data.</text>
</comment>
<dbReference type="GO" id="GO:0006508">
    <property type="term" value="P:proteolysis"/>
    <property type="evidence" value="ECO:0007669"/>
    <property type="project" value="UniProtKB-KW"/>
</dbReference>
<dbReference type="Proteomes" id="UP000735302">
    <property type="component" value="Unassembled WGS sequence"/>
</dbReference>
<dbReference type="SMART" id="SM01179">
    <property type="entry name" value="DUF862"/>
    <property type="match status" value="1"/>
</dbReference>
<evidence type="ECO:0000313" key="6">
    <source>
        <dbReference type="Proteomes" id="UP000735302"/>
    </source>
</evidence>
<sequence length="161" mass="17610">MTSTVTLYVYDLSQGLARVVSQGILGRQIDGIWHTAIVVFGNEYFFGSVGIEACGPGGTILGQPNQKIDLGTTEIPFDLFMQYLEELSETSFKGSTYHLLYHNCNNFSSELAQFLTGKDIPSHITNLPQELLNTSLGAMIQPIVEAMQVRGGHSPFQPGSH</sequence>
<dbReference type="EMBL" id="BLXT01003738">
    <property type="protein sequence ID" value="GFO04318.1"/>
    <property type="molecule type" value="Genomic_DNA"/>
</dbReference>
<dbReference type="PANTHER" id="PTHR12378">
    <property type="entry name" value="DESUMOYLATING ISOPEPTIDASE"/>
    <property type="match status" value="1"/>
</dbReference>
<evidence type="ECO:0000313" key="5">
    <source>
        <dbReference type="EMBL" id="GFO04318.1"/>
    </source>
</evidence>
<dbReference type="Gene3D" id="3.90.1720.30">
    <property type="entry name" value="PPPDE domains"/>
    <property type="match status" value="1"/>
</dbReference>
<reference evidence="5 6" key="1">
    <citation type="journal article" date="2021" name="Elife">
        <title>Chloroplast acquisition without the gene transfer in kleptoplastic sea slugs, Plakobranchus ocellatus.</title>
        <authorList>
            <person name="Maeda T."/>
            <person name="Takahashi S."/>
            <person name="Yoshida T."/>
            <person name="Shimamura S."/>
            <person name="Takaki Y."/>
            <person name="Nagai Y."/>
            <person name="Toyoda A."/>
            <person name="Suzuki Y."/>
            <person name="Arimoto A."/>
            <person name="Ishii H."/>
            <person name="Satoh N."/>
            <person name="Nishiyama T."/>
            <person name="Hasebe M."/>
            <person name="Maruyama T."/>
            <person name="Minagawa J."/>
            <person name="Obokata J."/>
            <person name="Shigenobu S."/>
        </authorList>
    </citation>
    <scope>NUCLEOTIDE SEQUENCE [LARGE SCALE GENOMIC DNA]</scope>
</reference>
<dbReference type="InterPro" id="IPR008580">
    <property type="entry name" value="PPPDE_dom"/>
</dbReference>
<protein>
    <submittedName>
        <fullName evidence="5">Desumoylating isopeptidase 1</fullName>
    </submittedName>
</protein>
<comment type="similarity">
    <text evidence="1">Belongs to the DeSI family.</text>
</comment>
<evidence type="ECO:0000256" key="2">
    <source>
        <dbReference type="ARBA" id="ARBA00022670"/>
    </source>
</evidence>
<evidence type="ECO:0000256" key="1">
    <source>
        <dbReference type="ARBA" id="ARBA00008140"/>
    </source>
</evidence>
<name>A0AAV4ACR0_9GAST</name>
<dbReference type="GO" id="GO:0070646">
    <property type="term" value="P:protein modification by small protein removal"/>
    <property type="evidence" value="ECO:0007669"/>
    <property type="project" value="TreeGrafter"/>
</dbReference>
<dbReference type="Pfam" id="PF05903">
    <property type="entry name" value="Peptidase_C97"/>
    <property type="match status" value="1"/>
</dbReference>
<dbReference type="AlphaFoldDB" id="A0AAV4ACR0"/>
<proteinExistence type="inferred from homology"/>
<dbReference type="PANTHER" id="PTHR12378:SF7">
    <property type="entry name" value="DESUMOYLATING ISOPEPTIDASE 1"/>
    <property type="match status" value="1"/>
</dbReference>
<dbReference type="PROSITE" id="PS51858">
    <property type="entry name" value="PPPDE"/>
    <property type="match status" value="1"/>
</dbReference>
<feature type="domain" description="PPPDE" evidence="4">
    <location>
        <begin position="3"/>
        <end position="145"/>
    </location>
</feature>
<evidence type="ECO:0000256" key="3">
    <source>
        <dbReference type="ARBA" id="ARBA00022801"/>
    </source>
</evidence>
<dbReference type="GO" id="GO:0008233">
    <property type="term" value="F:peptidase activity"/>
    <property type="evidence" value="ECO:0007669"/>
    <property type="project" value="UniProtKB-KW"/>
</dbReference>
<dbReference type="InterPro" id="IPR042266">
    <property type="entry name" value="PPPDE_sf"/>
</dbReference>
<keyword evidence="6" id="KW-1185">Reference proteome</keyword>
<accession>A0AAV4ACR0</accession>
<keyword evidence="2" id="KW-0645">Protease</keyword>